<name>A0A7W8DFB6_9GAMM</name>
<evidence type="ECO:0000313" key="12">
    <source>
        <dbReference type="Proteomes" id="UP000519004"/>
    </source>
</evidence>
<keyword evidence="6" id="KW-0175">Coiled coil</keyword>
<dbReference type="Proteomes" id="UP000519004">
    <property type="component" value="Unassembled WGS sequence"/>
</dbReference>
<sequence length="739" mass="79629">MTSELFLSGTEVALEDDAMLVSRVDGDGVITHANREFLRFNGYDREELIGTEHRLIHHPDMPREVIEDFQRTLRAGKPWVGLVKNRTRAGHHYWTQTQVAPLFEDGRAAGFLSMQRKPAPADVAAAERAYAALREGRAGDLRLHQGAIVREGWLHRINPLWRLSLGVRLMLFGAFGGGFAVLLMLLAGWGVPAAALWTLIAIGTAFGIYSGWWLTGDVVGRLDKAVAAFDRIAAGHYHDPIDIARDDEVGRVLLGLKTMQIRLGFEVQEAHRRADEMARIRMGLDVAATSVMIADAERRVIYANRALERMFARAETDIRTALPAFRADRILGGELGGLHPDLAPGSDALRDLRAPRHATLRIGGRVFDLAINPVSGEQGEPLGLVVEWKDRTEEVRVEEEIGAAMRAAAIGDYSRSVPLEGKEGFVRVLAENLNASLSALSEGMGELDRILAALARGDLGQRIGRAFQGRLGEMTRNANATVEQLAAMVREIQSTAESIRGGAREIAAGNADLSARTEQQAAALEEAASSLEQLTDTVRRNADNATHAQRLAGESAQIARDGNEVVARVVETMGRIRASSRRVEETIAVIEGIAFQTNILALNAAVEAARAGEQGRGFAVVASEVRALAQRAAEAAKDIAATITDASTQVDHGARLVGDAGDTMSRILAAAQRVNGIVGDISAASLEQTAGIEQVNYTVAHMDQTTQRNAALVEEASAAADSLAGQADRLATLVRGFKL</sequence>
<dbReference type="SMART" id="SM00091">
    <property type="entry name" value="PAS"/>
    <property type="match status" value="2"/>
</dbReference>
<comment type="similarity">
    <text evidence="4">Belongs to the methyl-accepting chemotaxis (MCP) protein family.</text>
</comment>
<accession>A0A7W8DFB6</accession>
<comment type="caution">
    <text evidence="11">The sequence shown here is derived from an EMBL/GenBank/DDBJ whole genome shotgun (WGS) entry which is preliminary data.</text>
</comment>
<dbReference type="PROSITE" id="PS50885">
    <property type="entry name" value="HAMP"/>
    <property type="match status" value="2"/>
</dbReference>
<proteinExistence type="inferred from homology"/>
<evidence type="ECO:0000259" key="9">
    <source>
        <dbReference type="PROSITE" id="PS50112"/>
    </source>
</evidence>
<evidence type="ECO:0000256" key="2">
    <source>
        <dbReference type="ARBA" id="ARBA00022481"/>
    </source>
</evidence>
<evidence type="ECO:0000259" key="8">
    <source>
        <dbReference type="PROSITE" id="PS50111"/>
    </source>
</evidence>
<dbReference type="InterPro" id="IPR004089">
    <property type="entry name" value="MCPsignal_dom"/>
</dbReference>
<dbReference type="PROSITE" id="PS50111">
    <property type="entry name" value="CHEMOTAXIS_TRANSDUC_2"/>
    <property type="match status" value="1"/>
</dbReference>
<dbReference type="PANTHER" id="PTHR43531:SF14">
    <property type="entry name" value="METHYL-ACCEPTING CHEMOTAXIS PROTEIN I-RELATED"/>
    <property type="match status" value="1"/>
</dbReference>
<dbReference type="PRINTS" id="PR00260">
    <property type="entry name" value="CHEMTRNSDUCR"/>
</dbReference>
<gene>
    <name evidence="11" type="ORF">HNQ58_002282</name>
</gene>
<dbReference type="Gene3D" id="3.30.450.20">
    <property type="entry name" value="PAS domain"/>
    <property type="match status" value="2"/>
</dbReference>
<dbReference type="SMART" id="SM00283">
    <property type="entry name" value="MA"/>
    <property type="match status" value="1"/>
</dbReference>
<evidence type="ECO:0000256" key="4">
    <source>
        <dbReference type="ARBA" id="ARBA00029447"/>
    </source>
</evidence>
<evidence type="ECO:0000256" key="7">
    <source>
        <dbReference type="SAM" id="Phobius"/>
    </source>
</evidence>
<feature type="coiled-coil region" evidence="6">
    <location>
        <begin position="514"/>
        <end position="541"/>
    </location>
</feature>
<dbReference type="SUPFAM" id="SSF58104">
    <property type="entry name" value="Methyl-accepting chemotaxis protein (MCP) signaling domain"/>
    <property type="match status" value="1"/>
</dbReference>
<feature type="transmembrane region" description="Helical" evidence="7">
    <location>
        <begin position="195"/>
        <end position="214"/>
    </location>
</feature>
<dbReference type="GO" id="GO:0004888">
    <property type="term" value="F:transmembrane signaling receptor activity"/>
    <property type="evidence" value="ECO:0007669"/>
    <property type="project" value="InterPro"/>
</dbReference>
<evidence type="ECO:0000256" key="5">
    <source>
        <dbReference type="PROSITE-ProRule" id="PRU00284"/>
    </source>
</evidence>
<keyword evidence="3 5" id="KW-0807">Transducer</keyword>
<dbReference type="SMART" id="SM00304">
    <property type="entry name" value="HAMP"/>
    <property type="match status" value="3"/>
</dbReference>
<evidence type="ECO:0000256" key="1">
    <source>
        <dbReference type="ARBA" id="ARBA00004370"/>
    </source>
</evidence>
<dbReference type="InterPro" id="IPR013655">
    <property type="entry name" value="PAS_fold_3"/>
</dbReference>
<dbReference type="PROSITE" id="PS50112">
    <property type="entry name" value="PAS"/>
    <property type="match status" value="1"/>
</dbReference>
<evidence type="ECO:0000256" key="6">
    <source>
        <dbReference type="SAM" id="Coils"/>
    </source>
</evidence>
<dbReference type="RefSeq" id="WP_183949033.1">
    <property type="nucleotide sequence ID" value="NZ_JACHHX010000018.1"/>
</dbReference>
<dbReference type="Gene3D" id="1.10.287.950">
    <property type="entry name" value="Methyl-accepting chemotaxis protein"/>
    <property type="match status" value="1"/>
</dbReference>
<dbReference type="SUPFAM" id="SSF55785">
    <property type="entry name" value="PYP-like sensor domain (PAS domain)"/>
    <property type="match status" value="2"/>
</dbReference>
<dbReference type="Pfam" id="PF13188">
    <property type="entry name" value="PAS_8"/>
    <property type="match status" value="1"/>
</dbReference>
<dbReference type="CDD" id="cd00130">
    <property type="entry name" value="PAS"/>
    <property type="match status" value="1"/>
</dbReference>
<dbReference type="NCBIfam" id="TIGR00229">
    <property type="entry name" value="sensory_box"/>
    <property type="match status" value="1"/>
</dbReference>
<dbReference type="InterPro" id="IPR003660">
    <property type="entry name" value="HAMP_dom"/>
</dbReference>
<dbReference type="InterPro" id="IPR035965">
    <property type="entry name" value="PAS-like_dom_sf"/>
</dbReference>
<comment type="subcellular location">
    <subcellularLocation>
        <location evidence="1">Membrane</location>
    </subcellularLocation>
</comment>
<dbReference type="GO" id="GO:0005886">
    <property type="term" value="C:plasma membrane"/>
    <property type="evidence" value="ECO:0007669"/>
    <property type="project" value="TreeGrafter"/>
</dbReference>
<dbReference type="Pfam" id="PF00015">
    <property type="entry name" value="MCPsignal"/>
    <property type="match status" value="1"/>
</dbReference>
<keyword evidence="2" id="KW-0488">Methylation</keyword>
<keyword evidence="7" id="KW-0812">Transmembrane</keyword>
<dbReference type="Pfam" id="PF08447">
    <property type="entry name" value="PAS_3"/>
    <property type="match status" value="1"/>
</dbReference>
<keyword evidence="12" id="KW-1185">Reference proteome</keyword>
<feature type="domain" description="Methyl-accepting transducer" evidence="8">
    <location>
        <begin position="495"/>
        <end position="724"/>
    </location>
</feature>
<dbReference type="PANTHER" id="PTHR43531">
    <property type="entry name" value="PROTEIN ICFG"/>
    <property type="match status" value="1"/>
</dbReference>
<feature type="domain" description="PAS" evidence="9">
    <location>
        <begin position="24"/>
        <end position="76"/>
    </location>
</feature>
<dbReference type="FunFam" id="1.10.287.950:FF:000001">
    <property type="entry name" value="Methyl-accepting chemotaxis sensory transducer"/>
    <property type="match status" value="1"/>
</dbReference>
<dbReference type="GO" id="GO:0007165">
    <property type="term" value="P:signal transduction"/>
    <property type="evidence" value="ECO:0007669"/>
    <property type="project" value="UniProtKB-KW"/>
</dbReference>
<dbReference type="AlphaFoldDB" id="A0A7W8DFB6"/>
<dbReference type="GO" id="GO:0006935">
    <property type="term" value="P:chemotaxis"/>
    <property type="evidence" value="ECO:0007669"/>
    <property type="project" value="InterPro"/>
</dbReference>
<evidence type="ECO:0000259" key="10">
    <source>
        <dbReference type="PROSITE" id="PS50885"/>
    </source>
</evidence>
<protein>
    <submittedName>
        <fullName evidence="11">Methyl-accepting chemotaxis protein</fullName>
    </submittedName>
</protein>
<feature type="transmembrane region" description="Helical" evidence="7">
    <location>
        <begin position="165"/>
        <end position="189"/>
    </location>
</feature>
<organism evidence="11 12">
    <name type="scientific">Rehaibacterium terrae</name>
    <dbReference type="NCBI Taxonomy" id="1341696"/>
    <lineage>
        <taxon>Bacteria</taxon>
        <taxon>Pseudomonadati</taxon>
        <taxon>Pseudomonadota</taxon>
        <taxon>Gammaproteobacteria</taxon>
        <taxon>Lysobacterales</taxon>
        <taxon>Lysobacteraceae</taxon>
        <taxon>Rehaibacterium</taxon>
    </lineage>
</organism>
<keyword evidence="7" id="KW-0472">Membrane</keyword>
<dbReference type="Gene3D" id="6.10.340.10">
    <property type="match status" value="1"/>
</dbReference>
<reference evidence="11 12" key="1">
    <citation type="submission" date="2020-08" db="EMBL/GenBank/DDBJ databases">
        <title>Genomic Encyclopedia of Type Strains, Phase IV (KMG-IV): sequencing the most valuable type-strain genomes for metagenomic binning, comparative biology and taxonomic classification.</title>
        <authorList>
            <person name="Goeker M."/>
        </authorList>
    </citation>
    <scope>NUCLEOTIDE SEQUENCE [LARGE SCALE GENOMIC DNA]</scope>
    <source>
        <strain evidence="11 12">DSM 25897</strain>
    </source>
</reference>
<dbReference type="Pfam" id="PF00672">
    <property type="entry name" value="HAMP"/>
    <property type="match status" value="1"/>
</dbReference>
<dbReference type="InterPro" id="IPR004090">
    <property type="entry name" value="Chemotax_Me-accpt_rcpt"/>
</dbReference>
<feature type="domain" description="HAMP" evidence="10">
    <location>
        <begin position="438"/>
        <end position="490"/>
    </location>
</feature>
<dbReference type="InterPro" id="IPR051310">
    <property type="entry name" value="MCP_chemotaxis"/>
</dbReference>
<keyword evidence="7" id="KW-1133">Transmembrane helix</keyword>
<dbReference type="InterPro" id="IPR000014">
    <property type="entry name" value="PAS"/>
</dbReference>
<feature type="domain" description="HAMP" evidence="10">
    <location>
        <begin position="216"/>
        <end position="268"/>
    </location>
</feature>
<dbReference type="EMBL" id="JACHHX010000018">
    <property type="protein sequence ID" value="MBB5016367.1"/>
    <property type="molecule type" value="Genomic_DNA"/>
</dbReference>
<evidence type="ECO:0000313" key="11">
    <source>
        <dbReference type="EMBL" id="MBB5016367.1"/>
    </source>
</evidence>
<evidence type="ECO:0000256" key="3">
    <source>
        <dbReference type="ARBA" id="ARBA00023224"/>
    </source>
</evidence>